<dbReference type="EMBL" id="LAZR01044197">
    <property type="protein sequence ID" value="KKL05252.1"/>
    <property type="molecule type" value="Genomic_DNA"/>
</dbReference>
<feature type="domain" description="Helix-hairpin-helix DNA-binding motif class 1" evidence="1">
    <location>
        <begin position="86"/>
        <end position="105"/>
    </location>
</feature>
<dbReference type="InterPro" id="IPR010995">
    <property type="entry name" value="DNA_repair_Rad51/TF_NusA_a-hlx"/>
</dbReference>
<feature type="non-terminal residue" evidence="2">
    <location>
        <position position="116"/>
    </location>
</feature>
<reference evidence="2" key="1">
    <citation type="journal article" date="2015" name="Nature">
        <title>Complex archaea that bridge the gap between prokaryotes and eukaryotes.</title>
        <authorList>
            <person name="Spang A."/>
            <person name="Saw J.H."/>
            <person name="Jorgensen S.L."/>
            <person name="Zaremba-Niedzwiedzka K."/>
            <person name="Martijn J."/>
            <person name="Lind A.E."/>
            <person name="van Eijk R."/>
            <person name="Schleper C."/>
            <person name="Guy L."/>
            <person name="Ettema T.J."/>
        </authorList>
    </citation>
    <scope>NUCLEOTIDE SEQUENCE</scope>
</reference>
<proteinExistence type="predicted"/>
<dbReference type="SUPFAM" id="SSF47794">
    <property type="entry name" value="Rad51 N-terminal domain-like"/>
    <property type="match status" value="1"/>
</dbReference>
<dbReference type="SMART" id="SM00278">
    <property type="entry name" value="HhH1"/>
    <property type="match status" value="2"/>
</dbReference>
<evidence type="ECO:0000313" key="2">
    <source>
        <dbReference type="EMBL" id="KKL05252.1"/>
    </source>
</evidence>
<protein>
    <recommendedName>
        <fullName evidence="1">Helix-hairpin-helix DNA-binding motif class 1 domain-containing protein</fullName>
    </recommendedName>
</protein>
<gene>
    <name evidence="2" type="ORF">LCGC14_2607920</name>
</gene>
<accession>A0A0F9AUF7</accession>
<comment type="caution">
    <text evidence="2">The sequence shown here is derived from an EMBL/GenBank/DDBJ whole genome shotgun (WGS) entry which is preliminary data.</text>
</comment>
<dbReference type="GO" id="GO:0000166">
    <property type="term" value="F:nucleotide binding"/>
    <property type="evidence" value="ECO:0007669"/>
    <property type="project" value="InterPro"/>
</dbReference>
<dbReference type="InterPro" id="IPR003583">
    <property type="entry name" value="Hlx-hairpin-Hlx_DNA-bd_motif"/>
</dbReference>
<name>A0A0F9AUF7_9ZZZZ</name>
<dbReference type="GO" id="GO:0006281">
    <property type="term" value="P:DNA repair"/>
    <property type="evidence" value="ECO:0007669"/>
    <property type="project" value="InterPro"/>
</dbReference>
<dbReference type="Pfam" id="PF14520">
    <property type="entry name" value="HHH_5"/>
    <property type="match status" value="1"/>
</dbReference>
<dbReference type="GO" id="GO:0003677">
    <property type="term" value="F:DNA binding"/>
    <property type="evidence" value="ECO:0007669"/>
    <property type="project" value="InterPro"/>
</dbReference>
<organism evidence="2">
    <name type="scientific">marine sediment metagenome</name>
    <dbReference type="NCBI Taxonomy" id="412755"/>
    <lineage>
        <taxon>unclassified sequences</taxon>
        <taxon>metagenomes</taxon>
        <taxon>ecological metagenomes</taxon>
    </lineage>
</organism>
<dbReference type="Gene3D" id="1.10.150.20">
    <property type="entry name" value="5' to 3' exonuclease, C-terminal subdomain"/>
    <property type="match status" value="1"/>
</dbReference>
<dbReference type="AlphaFoldDB" id="A0A0F9AUF7"/>
<sequence length="116" mass="12854">MTILENEFDYIEEIKSKKKVEDEDDLTQELDLRNSTIKIKRKKISLDISITKEDITSIKGIGARVAEKLKGANLTTIVGIASATVERLLQINGIGKATAEKIIEGAKAITDRKNLQ</sequence>
<feature type="domain" description="Helix-hairpin-helix DNA-binding motif class 1" evidence="1">
    <location>
        <begin position="53"/>
        <end position="72"/>
    </location>
</feature>
<evidence type="ECO:0000259" key="1">
    <source>
        <dbReference type="SMART" id="SM00278"/>
    </source>
</evidence>